<evidence type="ECO:0000313" key="1">
    <source>
        <dbReference type="EMBL" id="SVE21030.1"/>
    </source>
</evidence>
<organism evidence="1">
    <name type="scientific">marine metagenome</name>
    <dbReference type="NCBI Taxonomy" id="408172"/>
    <lineage>
        <taxon>unclassified sequences</taxon>
        <taxon>metagenomes</taxon>
        <taxon>ecological metagenomes</taxon>
    </lineage>
</organism>
<feature type="non-terminal residue" evidence="1">
    <location>
        <position position="1"/>
    </location>
</feature>
<dbReference type="EMBL" id="UINC01201613">
    <property type="protein sequence ID" value="SVE21030.1"/>
    <property type="molecule type" value="Genomic_DNA"/>
</dbReference>
<dbReference type="AlphaFoldDB" id="A0A383BMH3"/>
<reference evidence="1" key="1">
    <citation type="submission" date="2018-05" db="EMBL/GenBank/DDBJ databases">
        <authorList>
            <person name="Lanie J.A."/>
            <person name="Ng W.-L."/>
            <person name="Kazmierczak K.M."/>
            <person name="Andrzejewski T.M."/>
            <person name="Davidsen T.M."/>
            <person name="Wayne K.J."/>
            <person name="Tettelin H."/>
            <person name="Glass J.I."/>
            <person name="Rusch D."/>
            <person name="Podicherti R."/>
            <person name="Tsui H.-C.T."/>
            <person name="Winkler M.E."/>
        </authorList>
    </citation>
    <scope>NUCLEOTIDE SEQUENCE</scope>
</reference>
<accession>A0A383BMH3</accession>
<gene>
    <name evidence="1" type="ORF">METZ01_LOCUS473884</name>
</gene>
<proteinExistence type="predicted"/>
<protein>
    <submittedName>
        <fullName evidence="1">Uncharacterized protein</fullName>
    </submittedName>
</protein>
<sequence length="41" mass="4496">RQSTLSKMGFEKPLAGIKLVTSERELGVDAGHLCLDPRVKD</sequence>
<name>A0A383BMH3_9ZZZZ</name>